<dbReference type="AlphaFoldDB" id="A0AAE0I952"/>
<evidence type="ECO:0000313" key="4">
    <source>
        <dbReference type="Proteomes" id="UP001286456"/>
    </source>
</evidence>
<feature type="compositionally biased region" description="Basic residues" evidence="2">
    <location>
        <begin position="21"/>
        <end position="36"/>
    </location>
</feature>
<sequence>MPSHGHRVYIETDGESSPHFTRPKSPHHQHHRHHRRYSDEFVFRDDLDRMQDRERELRSSYDQVYRQNQSLKLDLQTKTRDLEQHKIWVQQLQRENKSLRESLDSNSDVESRYESKVRELRKSKAAAESENSQLKHRIRQLTSSLKDAYENRIRPMKEQISVLTKEVADWRRRHDDAERRMDRMRANLNQYVADNETLKEEVALLRQANTILERMKRRSMF</sequence>
<protein>
    <submittedName>
        <fullName evidence="3">Uncharacterized protein</fullName>
    </submittedName>
</protein>
<dbReference type="Proteomes" id="UP001286456">
    <property type="component" value="Unassembled WGS sequence"/>
</dbReference>
<dbReference type="EMBL" id="JAUEPO010000005">
    <property type="protein sequence ID" value="KAK3320783.1"/>
    <property type="molecule type" value="Genomic_DNA"/>
</dbReference>
<organism evidence="3 4">
    <name type="scientific">Cercophora scortea</name>
    <dbReference type="NCBI Taxonomy" id="314031"/>
    <lineage>
        <taxon>Eukaryota</taxon>
        <taxon>Fungi</taxon>
        <taxon>Dikarya</taxon>
        <taxon>Ascomycota</taxon>
        <taxon>Pezizomycotina</taxon>
        <taxon>Sordariomycetes</taxon>
        <taxon>Sordariomycetidae</taxon>
        <taxon>Sordariales</taxon>
        <taxon>Lasiosphaeriaceae</taxon>
        <taxon>Cercophora</taxon>
    </lineage>
</organism>
<evidence type="ECO:0000256" key="2">
    <source>
        <dbReference type="SAM" id="MobiDB-lite"/>
    </source>
</evidence>
<keyword evidence="1" id="KW-0175">Coiled coil</keyword>
<comment type="caution">
    <text evidence="3">The sequence shown here is derived from an EMBL/GenBank/DDBJ whole genome shotgun (WGS) entry which is preliminary data.</text>
</comment>
<dbReference type="SUPFAM" id="SSF57997">
    <property type="entry name" value="Tropomyosin"/>
    <property type="match status" value="1"/>
</dbReference>
<evidence type="ECO:0000313" key="3">
    <source>
        <dbReference type="EMBL" id="KAK3320783.1"/>
    </source>
</evidence>
<name>A0AAE0I952_9PEZI</name>
<feature type="region of interest" description="Disordered" evidence="2">
    <location>
        <begin position="1"/>
        <end position="36"/>
    </location>
</feature>
<feature type="coiled-coil region" evidence="1">
    <location>
        <begin position="82"/>
        <end position="218"/>
    </location>
</feature>
<proteinExistence type="predicted"/>
<accession>A0AAE0I952</accession>
<evidence type="ECO:0000256" key="1">
    <source>
        <dbReference type="SAM" id="Coils"/>
    </source>
</evidence>
<reference evidence="3" key="2">
    <citation type="submission" date="2023-06" db="EMBL/GenBank/DDBJ databases">
        <authorList>
            <consortium name="Lawrence Berkeley National Laboratory"/>
            <person name="Haridas S."/>
            <person name="Hensen N."/>
            <person name="Bonometti L."/>
            <person name="Westerberg I."/>
            <person name="Brannstrom I.O."/>
            <person name="Guillou S."/>
            <person name="Cros-Aarteil S."/>
            <person name="Calhoun S."/>
            <person name="Kuo A."/>
            <person name="Mondo S."/>
            <person name="Pangilinan J."/>
            <person name="Riley R."/>
            <person name="Labutti K."/>
            <person name="Andreopoulos B."/>
            <person name="Lipzen A."/>
            <person name="Chen C."/>
            <person name="Yanf M."/>
            <person name="Daum C."/>
            <person name="Ng V."/>
            <person name="Clum A."/>
            <person name="Steindorff A."/>
            <person name="Ohm R."/>
            <person name="Martin F."/>
            <person name="Silar P."/>
            <person name="Natvig D."/>
            <person name="Lalanne C."/>
            <person name="Gautier V."/>
            <person name="Ament-Velasquez S.L."/>
            <person name="Kruys A."/>
            <person name="Hutchinson M.I."/>
            <person name="Powell A.J."/>
            <person name="Barry K."/>
            <person name="Miller A.N."/>
            <person name="Grigoriev I.V."/>
            <person name="Debuchy R."/>
            <person name="Gladieux P."/>
            <person name="Thoren M.H."/>
            <person name="Johannesson H."/>
        </authorList>
    </citation>
    <scope>NUCLEOTIDE SEQUENCE</scope>
    <source>
        <strain evidence="3">SMH4131-1</strain>
    </source>
</reference>
<reference evidence="3" key="1">
    <citation type="journal article" date="2023" name="Mol. Phylogenet. Evol.">
        <title>Genome-scale phylogeny and comparative genomics of the fungal order Sordariales.</title>
        <authorList>
            <person name="Hensen N."/>
            <person name="Bonometti L."/>
            <person name="Westerberg I."/>
            <person name="Brannstrom I.O."/>
            <person name="Guillou S."/>
            <person name="Cros-Aarteil S."/>
            <person name="Calhoun S."/>
            <person name="Haridas S."/>
            <person name="Kuo A."/>
            <person name="Mondo S."/>
            <person name="Pangilinan J."/>
            <person name="Riley R."/>
            <person name="LaButti K."/>
            <person name="Andreopoulos B."/>
            <person name="Lipzen A."/>
            <person name="Chen C."/>
            <person name="Yan M."/>
            <person name="Daum C."/>
            <person name="Ng V."/>
            <person name="Clum A."/>
            <person name="Steindorff A."/>
            <person name="Ohm R.A."/>
            <person name="Martin F."/>
            <person name="Silar P."/>
            <person name="Natvig D.O."/>
            <person name="Lalanne C."/>
            <person name="Gautier V."/>
            <person name="Ament-Velasquez S.L."/>
            <person name="Kruys A."/>
            <person name="Hutchinson M.I."/>
            <person name="Powell A.J."/>
            <person name="Barry K."/>
            <person name="Miller A.N."/>
            <person name="Grigoriev I.V."/>
            <person name="Debuchy R."/>
            <person name="Gladieux P."/>
            <person name="Hiltunen Thoren M."/>
            <person name="Johannesson H."/>
        </authorList>
    </citation>
    <scope>NUCLEOTIDE SEQUENCE</scope>
    <source>
        <strain evidence="3">SMH4131-1</strain>
    </source>
</reference>
<keyword evidence="4" id="KW-1185">Reference proteome</keyword>
<gene>
    <name evidence="3" type="ORF">B0T19DRAFT_444597</name>
</gene>